<dbReference type="OMA" id="IFMDKGS"/>
<dbReference type="EMBL" id="DPIY01000004">
    <property type="protein sequence ID" value="HCT56249.1"/>
    <property type="molecule type" value="Genomic_DNA"/>
</dbReference>
<keyword evidence="3 5" id="KW-0067">ATP-binding</keyword>
<sequence length="253" mass="26909">MTHPSLPTPLVSVRGLSKRFAGRPVLSDLSLDLDRGAVTAIIGPNGAGKTTLNKAILGLVRPDAGTIRFDGLDTAGRIDHRASIGYMPQLARYPETFTGRDVLSLLSELRGKGPERDESLIEAFELERFLDQPARALSGGQRQRINAAAAFLFAPQLLLLDEPTAGLDPVASGILKRAIRRVRDAGRAVVITSHILSELQELADTIVFLHEGRIGWQGAVPALLDATGASTLEEAIACLMQHGTLSGHGSVSA</sequence>
<dbReference type="AlphaFoldDB" id="A0A3D4V547"/>
<comment type="caution">
    <text evidence="5">The sequence shown here is derived from an EMBL/GenBank/DDBJ whole genome shotgun (WGS) entry which is preliminary data.</text>
</comment>
<dbReference type="PANTHER" id="PTHR42939">
    <property type="entry name" value="ABC TRANSPORTER ATP-BINDING PROTEIN ALBC-RELATED"/>
    <property type="match status" value="1"/>
</dbReference>
<keyword evidence="2" id="KW-0547">Nucleotide-binding</keyword>
<evidence type="ECO:0000256" key="1">
    <source>
        <dbReference type="ARBA" id="ARBA00022448"/>
    </source>
</evidence>
<feature type="domain" description="ABC transporter" evidence="4">
    <location>
        <begin position="11"/>
        <end position="236"/>
    </location>
</feature>
<organism evidence="5 6">
    <name type="scientific">Gemmatimonas aurantiaca</name>
    <dbReference type="NCBI Taxonomy" id="173480"/>
    <lineage>
        <taxon>Bacteria</taxon>
        <taxon>Pseudomonadati</taxon>
        <taxon>Gemmatimonadota</taxon>
        <taxon>Gemmatimonadia</taxon>
        <taxon>Gemmatimonadales</taxon>
        <taxon>Gemmatimonadaceae</taxon>
        <taxon>Gemmatimonas</taxon>
    </lineage>
</organism>
<dbReference type="SMART" id="SM00382">
    <property type="entry name" value="AAA"/>
    <property type="match status" value="1"/>
</dbReference>
<dbReference type="GO" id="GO:0005524">
    <property type="term" value="F:ATP binding"/>
    <property type="evidence" value="ECO:0007669"/>
    <property type="project" value="UniProtKB-KW"/>
</dbReference>
<dbReference type="CDD" id="cd03230">
    <property type="entry name" value="ABC_DR_subfamily_A"/>
    <property type="match status" value="1"/>
</dbReference>
<evidence type="ECO:0000313" key="6">
    <source>
        <dbReference type="Proteomes" id="UP000264071"/>
    </source>
</evidence>
<proteinExistence type="predicted"/>
<dbReference type="Gene3D" id="3.40.50.300">
    <property type="entry name" value="P-loop containing nucleotide triphosphate hydrolases"/>
    <property type="match status" value="1"/>
</dbReference>
<evidence type="ECO:0000313" key="5">
    <source>
        <dbReference type="EMBL" id="HCT56249.1"/>
    </source>
</evidence>
<evidence type="ECO:0000256" key="3">
    <source>
        <dbReference type="ARBA" id="ARBA00022840"/>
    </source>
</evidence>
<dbReference type="InterPro" id="IPR003593">
    <property type="entry name" value="AAA+_ATPase"/>
</dbReference>
<dbReference type="Pfam" id="PF00005">
    <property type="entry name" value="ABC_tran"/>
    <property type="match status" value="1"/>
</dbReference>
<dbReference type="GO" id="GO:0016887">
    <property type="term" value="F:ATP hydrolysis activity"/>
    <property type="evidence" value="ECO:0007669"/>
    <property type="project" value="InterPro"/>
</dbReference>
<dbReference type="InterPro" id="IPR051782">
    <property type="entry name" value="ABC_Transporter_VariousFunc"/>
</dbReference>
<protein>
    <submittedName>
        <fullName evidence="5">ABC transporter ATP-binding protein</fullName>
    </submittedName>
</protein>
<dbReference type="InterPro" id="IPR003439">
    <property type="entry name" value="ABC_transporter-like_ATP-bd"/>
</dbReference>
<evidence type="ECO:0000256" key="2">
    <source>
        <dbReference type="ARBA" id="ARBA00022741"/>
    </source>
</evidence>
<dbReference type="PROSITE" id="PS50893">
    <property type="entry name" value="ABC_TRANSPORTER_2"/>
    <property type="match status" value="1"/>
</dbReference>
<keyword evidence="1" id="KW-0813">Transport</keyword>
<name>A0A3D4V547_9BACT</name>
<dbReference type="PANTHER" id="PTHR42939:SF1">
    <property type="entry name" value="ABC TRANSPORTER ATP-BINDING PROTEIN ALBC-RELATED"/>
    <property type="match status" value="1"/>
</dbReference>
<dbReference type="SUPFAM" id="SSF52540">
    <property type="entry name" value="P-loop containing nucleoside triphosphate hydrolases"/>
    <property type="match status" value="1"/>
</dbReference>
<evidence type="ECO:0000259" key="4">
    <source>
        <dbReference type="PROSITE" id="PS50893"/>
    </source>
</evidence>
<reference evidence="5 6" key="1">
    <citation type="journal article" date="2018" name="Nat. Biotechnol.">
        <title>A standardized bacterial taxonomy based on genome phylogeny substantially revises the tree of life.</title>
        <authorList>
            <person name="Parks D.H."/>
            <person name="Chuvochina M."/>
            <person name="Waite D.W."/>
            <person name="Rinke C."/>
            <person name="Skarshewski A."/>
            <person name="Chaumeil P.A."/>
            <person name="Hugenholtz P."/>
        </authorList>
    </citation>
    <scope>NUCLEOTIDE SEQUENCE [LARGE SCALE GENOMIC DNA]</scope>
    <source>
        <strain evidence="5">UBA8844</strain>
    </source>
</reference>
<accession>A0A3D4V547</accession>
<gene>
    <name evidence="5" type="ORF">DGD08_03445</name>
</gene>
<dbReference type="InterPro" id="IPR027417">
    <property type="entry name" value="P-loop_NTPase"/>
</dbReference>
<dbReference type="Proteomes" id="UP000264071">
    <property type="component" value="Unassembled WGS sequence"/>
</dbReference>